<dbReference type="Pfam" id="PF04657">
    <property type="entry name" value="DMT_YdcZ"/>
    <property type="match status" value="2"/>
</dbReference>
<gene>
    <name evidence="2" type="ORF">AHIS1636_36590</name>
</gene>
<dbReference type="PANTHER" id="PTHR34821:SF2">
    <property type="entry name" value="INNER MEMBRANE PROTEIN YDCZ"/>
    <property type="match status" value="1"/>
</dbReference>
<dbReference type="EMBL" id="BRVS01000028">
    <property type="protein sequence ID" value="GLB69216.1"/>
    <property type="molecule type" value="Genomic_DNA"/>
</dbReference>
<dbReference type="Proteomes" id="UP001209654">
    <property type="component" value="Unassembled WGS sequence"/>
</dbReference>
<feature type="transmembrane region" description="Helical" evidence="1">
    <location>
        <begin position="148"/>
        <end position="172"/>
    </location>
</feature>
<dbReference type="RefSeq" id="WP_264797309.1">
    <property type="nucleotide sequence ID" value="NZ_BRVS01000028.1"/>
</dbReference>
<proteinExistence type="predicted"/>
<feature type="transmembrane region" description="Helical" evidence="1">
    <location>
        <begin position="52"/>
        <end position="71"/>
    </location>
</feature>
<evidence type="ECO:0000313" key="2">
    <source>
        <dbReference type="EMBL" id="GLB69216.1"/>
    </source>
</evidence>
<evidence type="ECO:0000256" key="1">
    <source>
        <dbReference type="SAM" id="Phobius"/>
    </source>
</evidence>
<keyword evidence="1" id="KW-0812">Transmembrane</keyword>
<reference evidence="2 3" key="1">
    <citation type="journal article" date="2023" name="Int. J. Syst. Evol. Microbiol.">
        <title>Arthrobacter mangrovi sp. nov., an actinobacterium isolated from the rhizosphere of a mangrove.</title>
        <authorList>
            <person name="Hamada M."/>
            <person name="Saitou S."/>
            <person name="Enomoto N."/>
            <person name="Nanri K."/>
            <person name="Hidaka K."/>
            <person name="Miura T."/>
            <person name="Tamura T."/>
        </authorList>
    </citation>
    <scope>NUCLEOTIDE SEQUENCE [LARGE SCALE GENOMIC DNA]</scope>
    <source>
        <strain evidence="2 3">NBRC 112813</strain>
    </source>
</reference>
<feature type="transmembrane region" description="Helical" evidence="1">
    <location>
        <begin position="308"/>
        <end position="329"/>
    </location>
</feature>
<protein>
    <submittedName>
        <fullName evidence="2">Membrane protein</fullName>
    </submittedName>
</protein>
<name>A0ABQ5MYZ1_9MICC</name>
<keyword evidence="1" id="KW-1133">Transmembrane helix</keyword>
<evidence type="ECO:0000313" key="3">
    <source>
        <dbReference type="Proteomes" id="UP001209654"/>
    </source>
</evidence>
<keyword evidence="3" id="KW-1185">Reference proteome</keyword>
<feature type="transmembrane region" description="Helical" evidence="1">
    <location>
        <begin position="224"/>
        <end position="243"/>
    </location>
</feature>
<accession>A0ABQ5MYZ1</accession>
<dbReference type="PANTHER" id="PTHR34821">
    <property type="entry name" value="INNER MEMBRANE PROTEIN YDCZ"/>
    <property type="match status" value="1"/>
</dbReference>
<comment type="caution">
    <text evidence="2">The sequence shown here is derived from an EMBL/GenBank/DDBJ whole genome shotgun (WGS) entry which is preliminary data.</text>
</comment>
<feature type="transmembrane region" description="Helical" evidence="1">
    <location>
        <begin position="184"/>
        <end position="204"/>
    </location>
</feature>
<organism evidence="2 3">
    <name type="scientific">Arthrobacter mangrovi</name>
    <dbReference type="NCBI Taxonomy" id="2966350"/>
    <lineage>
        <taxon>Bacteria</taxon>
        <taxon>Bacillati</taxon>
        <taxon>Actinomycetota</taxon>
        <taxon>Actinomycetes</taxon>
        <taxon>Micrococcales</taxon>
        <taxon>Micrococcaceae</taxon>
        <taxon>Arthrobacter</taxon>
    </lineage>
</organism>
<feature type="transmembrane region" description="Helical" evidence="1">
    <location>
        <begin position="255"/>
        <end position="273"/>
    </location>
</feature>
<keyword evidence="1" id="KW-0472">Membrane</keyword>
<feature type="transmembrane region" description="Helical" evidence="1">
    <location>
        <begin position="280"/>
        <end position="302"/>
    </location>
</feature>
<feature type="transmembrane region" description="Helical" evidence="1">
    <location>
        <begin position="116"/>
        <end position="136"/>
    </location>
</feature>
<dbReference type="InterPro" id="IPR006750">
    <property type="entry name" value="YdcZ"/>
</dbReference>
<sequence>MQSERSRAKPAREGIRLPAPLALGLALLGGSGLAVQSRVTSELGIVLQDRLGAALASFATGLVAVLAFALLRPGTRARLRAVPAVLKRREYPRWWLVAGTIGAFYIFAQAATVGPIGLSLFTIAIVTGQMVSSLAVDRIGLGPGRKIGVSGARVAGAGLALAAAVVAASAHFAADGRPGGSGQAGGAVILLMLIPLFSGLLQSVQQGMLGQIGTVHGSPVVSTFLNFAAGTAALLVLWAVQAVLTGRAVLLTGPWWLYVGGPLGALVLATATISVASTGVLLTSLTVICGQLVGSVVLDIAWPSAGSTVGPLTLAGIALTAVAMLVATGRPGAWLRRRRG</sequence>
<feature type="transmembrane region" description="Helical" evidence="1">
    <location>
        <begin position="92"/>
        <end position="110"/>
    </location>
</feature>